<organism evidence="2 3">
    <name type="scientific">Heterorhabditis bacteriophora</name>
    <name type="common">Entomopathogenic nematode worm</name>
    <dbReference type="NCBI Taxonomy" id="37862"/>
    <lineage>
        <taxon>Eukaryota</taxon>
        <taxon>Metazoa</taxon>
        <taxon>Ecdysozoa</taxon>
        <taxon>Nematoda</taxon>
        <taxon>Chromadorea</taxon>
        <taxon>Rhabditida</taxon>
        <taxon>Rhabditina</taxon>
        <taxon>Rhabditomorpha</taxon>
        <taxon>Strongyloidea</taxon>
        <taxon>Heterorhabditidae</taxon>
        <taxon>Heterorhabditis</taxon>
    </lineage>
</organism>
<evidence type="ECO:0000256" key="1">
    <source>
        <dbReference type="SAM" id="MobiDB-lite"/>
    </source>
</evidence>
<reference evidence="3" key="1">
    <citation type="submission" date="2016-11" db="UniProtKB">
        <authorList>
            <consortium name="WormBaseParasite"/>
        </authorList>
    </citation>
    <scope>IDENTIFICATION</scope>
</reference>
<dbReference type="WBParaSite" id="Hba_05917">
    <property type="protein sequence ID" value="Hba_05917"/>
    <property type="gene ID" value="Hba_05917"/>
</dbReference>
<dbReference type="Proteomes" id="UP000095283">
    <property type="component" value="Unplaced"/>
</dbReference>
<dbReference type="AlphaFoldDB" id="A0A1I7WLH5"/>
<feature type="compositionally biased region" description="Basic residues" evidence="1">
    <location>
        <begin position="410"/>
        <end position="421"/>
    </location>
</feature>
<accession>A0A1I7WLH5</accession>
<feature type="compositionally biased region" description="Polar residues" evidence="1">
    <location>
        <begin position="477"/>
        <end position="498"/>
    </location>
</feature>
<feature type="compositionally biased region" description="Basic and acidic residues" evidence="1">
    <location>
        <begin position="465"/>
        <end position="475"/>
    </location>
</feature>
<keyword evidence="2" id="KW-1185">Reference proteome</keyword>
<protein>
    <submittedName>
        <fullName evidence="3">WASH complex subunit FAM21</fullName>
    </submittedName>
</protein>
<evidence type="ECO:0000313" key="3">
    <source>
        <dbReference type="WBParaSite" id="Hba_05917"/>
    </source>
</evidence>
<name>A0A1I7WLH5_HETBA</name>
<feature type="region of interest" description="Disordered" evidence="1">
    <location>
        <begin position="403"/>
        <end position="427"/>
    </location>
</feature>
<proteinExistence type="predicted"/>
<sequence length="532" mass="59203">MEENIIKLQGNIARWTLADDSELCTLLEQVTNNIVTRCGDLESKLSELARNTGILDASIQNMNCSIMLLANTKFIEQKVQEDCHVSLSNSVEQSSECDVNSQAKTIDVIQNAIQKGIELFSQFPVTSFGDHIHTNGSMSDNSPSRSDPLVSFVNNYFIHRNENIPPTIFANEIKKAAERIQNKKSAENVTEKTDIGSARGILDDKPRLQLEPQIDRSTHNECYTSKGISKSVFDSESDDEDNLFKSQDKFSPIPISIDRISGNKSGVVKQPLWQPVPEIKTSPSSSKYKSLFDSDSDAEDLFRSVQDTPINHRSPTIQIAKEPIESPVPATNRAESPDIFVSKTSIVKSDESEENMPGKLSNSAFANILNNKLSIGPPSLMVSIYLYFDQDNSESPKFAKTELLESVNKSRPKGPSRRPPRKKLENVTSIDSFESIQKHVDVEVEPSEISPSPAKTFFCNLNDEAKADKDDKERNGSMPSSMPWKTSAKSSVQKSLFESDSEDDELFKNIKAIGSNATQRKRENITSNLNII</sequence>
<evidence type="ECO:0000313" key="2">
    <source>
        <dbReference type="Proteomes" id="UP000095283"/>
    </source>
</evidence>
<feature type="region of interest" description="Disordered" evidence="1">
    <location>
        <begin position="465"/>
        <end position="501"/>
    </location>
</feature>